<gene>
    <name evidence="2" type="ORF">TVD_00275</name>
</gene>
<feature type="compositionally biased region" description="Basic and acidic residues" evidence="1">
    <location>
        <begin position="133"/>
        <end position="144"/>
    </location>
</feature>
<proteinExistence type="predicted"/>
<dbReference type="RefSeq" id="WP_047250485.1">
    <property type="nucleotide sequence ID" value="NZ_CP011367.1"/>
</dbReference>
<reference evidence="2 3" key="1">
    <citation type="submission" date="2015-04" db="EMBL/GenBank/DDBJ databases">
        <title>Complete Sequence for the Genome of the Thioalkalivibrio versutus D301.</title>
        <authorList>
            <person name="Mu T."/>
            <person name="Zhou J."/>
            <person name="Xu X."/>
        </authorList>
    </citation>
    <scope>NUCLEOTIDE SEQUENCE [LARGE SCALE GENOMIC DNA]</scope>
    <source>
        <strain evidence="2 3">D301</strain>
    </source>
</reference>
<dbReference type="Gene3D" id="3.10.350.10">
    <property type="entry name" value="LysM domain"/>
    <property type="match status" value="1"/>
</dbReference>
<dbReference type="STRING" id="106634.TVD_00275"/>
<evidence type="ECO:0000256" key="1">
    <source>
        <dbReference type="SAM" id="MobiDB-lite"/>
    </source>
</evidence>
<evidence type="ECO:0000313" key="3">
    <source>
        <dbReference type="Proteomes" id="UP000064201"/>
    </source>
</evidence>
<dbReference type="InterPro" id="IPR018392">
    <property type="entry name" value="LysM"/>
</dbReference>
<dbReference type="Proteomes" id="UP000064201">
    <property type="component" value="Chromosome"/>
</dbReference>
<dbReference type="AlphaFoldDB" id="A0A0G3G4V6"/>
<dbReference type="CDD" id="cd00118">
    <property type="entry name" value="LysM"/>
    <property type="match status" value="1"/>
</dbReference>
<name>A0A0G3G4V6_9GAMM</name>
<keyword evidence="3" id="KW-1185">Reference proteome</keyword>
<feature type="compositionally biased region" description="Low complexity" evidence="1">
    <location>
        <begin position="98"/>
        <end position="130"/>
    </location>
</feature>
<dbReference type="InterPro" id="IPR036779">
    <property type="entry name" value="LysM_dom_sf"/>
</dbReference>
<organism evidence="2 3">
    <name type="scientific">Thioalkalivibrio versutus</name>
    <dbReference type="NCBI Taxonomy" id="106634"/>
    <lineage>
        <taxon>Bacteria</taxon>
        <taxon>Pseudomonadati</taxon>
        <taxon>Pseudomonadota</taxon>
        <taxon>Gammaproteobacteria</taxon>
        <taxon>Chromatiales</taxon>
        <taxon>Ectothiorhodospiraceae</taxon>
        <taxon>Thioalkalivibrio</taxon>
    </lineage>
</organism>
<sequence length="570" mass="62630">MRAPIAHNADGLRAGGHPALALAALLVLGPLPLAAASPGPYTVQPGDTLWDLAEHLRPDQHTSIQETVRLLFEHNPHAFTGDERTLQVGAVLSSPDTPAGQARAADPANAAPPRDPQPTDSASADSVAAVPDGETRREFVFGDRPDEDTEAGTETGASAWDLRVDEAMVELGVLGTSGRPVDYVQHGRAVVSARHSLNEDWDLRLGARLDVQAQQGGDYPRTTRARADYDENFLRYRGDRTRITVGTQRILWGRVDEIPPTDRLSTKDLTRFGLDPYGERRRANPAIRAEFFEGPWHADLVFLPIFRPAELPDRDSLWHPVDRNRGRLLGLPQDPALAPLIEQATLDDDVSGNGGAGVRLGRSGRGADFAVTIQRARHSQPYYRFDADTRQAILTGQPAGDPTLEAVHPRTWVVGGDTAFATGAWTWRAEAAWLSDVPVTRADDLRQTTVAGVDWVIGAEGFPGDGDFRMTTQLAGQHLLNAGDMLDARESYFLTGELESPFAGHNWRARMRYSVGLNRRDIYLNPELAWIAREPMEFYIGLHWLDGAEGTAGGFYRDNRMLVTGWRGQF</sequence>
<evidence type="ECO:0000313" key="2">
    <source>
        <dbReference type="EMBL" id="AKJ93891.1"/>
    </source>
</evidence>
<accession>A0A0G3G4V6</accession>
<dbReference type="EMBL" id="CP011367">
    <property type="protein sequence ID" value="AKJ93891.1"/>
    <property type="molecule type" value="Genomic_DNA"/>
</dbReference>
<feature type="region of interest" description="Disordered" evidence="1">
    <location>
        <begin position="92"/>
        <end position="154"/>
    </location>
</feature>
<protein>
    <submittedName>
        <fullName evidence="2">Uncharacterized protein</fullName>
    </submittedName>
</protein>
<dbReference type="KEGG" id="tvr:TVD_00275"/>
<dbReference type="OrthoDB" id="9769143at2"/>
<dbReference type="PATRIC" id="fig|106634.4.peg.55"/>